<dbReference type="NCBIfam" id="NF040501">
    <property type="entry name" value="resist_ArsN2"/>
    <property type="match status" value="1"/>
</dbReference>
<dbReference type="eggNOG" id="arCOG00833">
    <property type="taxonomic scope" value="Archaea"/>
</dbReference>
<dbReference type="Gene3D" id="3.40.630.30">
    <property type="match status" value="1"/>
</dbReference>
<feature type="domain" description="N-acetyltransferase" evidence="3">
    <location>
        <begin position="1"/>
        <end position="146"/>
    </location>
</feature>
<sequence>MTDEFELREATAADRSYVRTLLEREGLPSSDVGESPARFYVAVEGSDAVGVGGIEAYGDCGLLRSVVVEAAARGEGTGAALCDALEARARDAGVETLYLLTTTAAPFFADRGYAETPRTDVPEAVARTAEFEDLCPDAATCMKKSL</sequence>
<proteinExistence type="predicted"/>
<dbReference type="InterPro" id="IPR016181">
    <property type="entry name" value="Acyl_CoA_acyltransferase"/>
</dbReference>
<dbReference type="SUPFAM" id="SSF55729">
    <property type="entry name" value="Acyl-CoA N-acyltransferases (Nat)"/>
    <property type="match status" value="1"/>
</dbReference>
<evidence type="ECO:0000313" key="5">
    <source>
        <dbReference type="Proteomes" id="UP000011513"/>
    </source>
</evidence>
<dbReference type="InParanoid" id="M0D5U6"/>
<gene>
    <name evidence="4" type="ORF">C474_10326</name>
</gene>
<dbReference type="EMBL" id="AOIV01000024">
    <property type="protein sequence ID" value="ELZ30850.1"/>
    <property type="molecule type" value="Genomic_DNA"/>
</dbReference>
<name>M0D5U6_HALPD</name>
<protein>
    <submittedName>
        <fullName evidence="4">N-acetyltransferase GCN5</fullName>
    </submittedName>
</protein>
<reference evidence="4 5" key="1">
    <citation type="journal article" date="2014" name="PLoS Genet.">
        <title>Phylogenetically driven sequencing of extremely halophilic archaea reveals strategies for static and dynamic osmo-response.</title>
        <authorList>
            <person name="Becker E.A."/>
            <person name="Seitzer P.M."/>
            <person name="Tritt A."/>
            <person name="Larsen D."/>
            <person name="Krusor M."/>
            <person name="Yao A.I."/>
            <person name="Wu D."/>
            <person name="Madern D."/>
            <person name="Eisen J.A."/>
            <person name="Darling A.E."/>
            <person name="Facciotti M.T."/>
        </authorList>
    </citation>
    <scope>NUCLEOTIDE SEQUENCE [LARGE SCALE GENOMIC DNA]</scope>
    <source>
        <strain evidence="4 5">JCM 14848</strain>
    </source>
</reference>
<keyword evidence="1 4" id="KW-0808">Transferase</keyword>
<organism evidence="4 5">
    <name type="scientific">Halogeometricum pallidum JCM 14848</name>
    <dbReference type="NCBI Taxonomy" id="1227487"/>
    <lineage>
        <taxon>Archaea</taxon>
        <taxon>Methanobacteriati</taxon>
        <taxon>Methanobacteriota</taxon>
        <taxon>Stenosarchaea group</taxon>
        <taxon>Halobacteria</taxon>
        <taxon>Halobacteriales</taxon>
        <taxon>Haloferacaceae</taxon>
        <taxon>Halogeometricum</taxon>
    </lineage>
</organism>
<dbReference type="InterPro" id="IPR000182">
    <property type="entry name" value="GNAT_dom"/>
</dbReference>
<evidence type="ECO:0000256" key="1">
    <source>
        <dbReference type="ARBA" id="ARBA00022679"/>
    </source>
</evidence>
<dbReference type="Pfam" id="PF13508">
    <property type="entry name" value="Acetyltransf_7"/>
    <property type="match status" value="1"/>
</dbReference>
<dbReference type="PANTHER" id="PTHR43877">
    <property type="entry name" value="AMINOALKYLPHOSPHONATE N-ACETYLTRANSFERASE-RELATED-RELATED"/>
    <property type="match status" value="1"/>
</dbReference>
<dbReference type="GO" id="GO:0016747">
    <property type="term" value="F:acyltransferase activity, transferring groups other than amino-acyl groups"/>
    <property type="evidence" value="ECO:0007669"/>
    <property type="project" value="InterPro"/>
</dbReference>
<dbReference type="InterPro" id="IPR050832">
    <property type="entry name" value="Bact_Acetyltransf"/>
</dbReference>
<dbReference type="Proteomes" id="UP000011513">
    <property type="component" value="Unassembled WGS sequence"/>
</dbReference>
<evidence type="ECO:0000256" key="2">
    <source>
        <dbReference type="ARBA" id="ARBA00023315"/>
    </source>
</evidence>
<evidence type="ECO:0000313" key="4">
    <source>
        <dbReference type="EMBL" id="ELZ30850.1"/>
    </source>
</evidence>
<keyword evidence="2" id="KW-0012">Acyltransferase</keyword>
<accession>M0D5U6</accession>
<evidence type="ECO:0000259" key="3">
    <source>
        <dbReference type="PROSITE" id="PS51186"/>
    </source>
</evidence>
<dbReference type="AlphaFoldDB" id="M0D5U6"/>
<keyword evidence="5" id="KW-1185">Reference proteome</keyword>
<dbReference type="CDD" id="cd04301">
    <property type="entry name" value="NAT_SF"/>
    <property type="match status" value="1"/>
</dbReference>
<dbReference type="PROSITE" id="PS51186">
    <property type="entry name" value="GNAT"/>
    <property type="match status" value="1"/>
</dbReference>
<comment type="caution">
    <text evidence="4">The sequence shown here is derived from an EMBL/GenBank/DDBJ whole genome shotgun (WGS) entry which is preliminary data.</text>
</comment>
<dbReference type="RefSeq" id="WP_008386455.1">
    <property type="nucleotide sequence ID" value="NZ_AOIV01000024.1"/>
</dbReference>